<dbReference type="SUPFAM" id="SSF53807">
    <property type="entry name" value="Helical backbone' metal receptor"/>
    <property type="match status" value="1"/>
</dbReference>
<dbReference type="PROSITE" id="PS50983">
    <property type="entry name" value="FE_B12_PBP"/>
    <property type="match status" value="1"/>
</dbReference>
<sequence length="268" mass="28517">MTLNQHATELVLAMGLGDRLIGSSLLDNPVRQDLKTAYDKVPVLSEKAYPSKESLIGLGPDVLIGGFGPTFSEANGLPPDQFRSAGIGLFTIQCKGQKLTFTSLTDTVTALGTLFGDPDAARKLNTRLTKQWEAVKKQVKGADPVDVLVFDSGQTAPTVGGGQGLADTLVTTAGGRNVFSDLKSDWGEASWDEVVRRDPDVILVVDYFTAGSTAQDKIKQLRSDPVLRDVTAVKENRFLVVGLTGLGALSPRNPEVAADIADELHPQG</sequence>
<comment type="caution">
    <text evidence="3">The sequence shown here is derived from an EMBL/GenBank/DDBJ whole genome shotgun (WGS) entry which is preliminary data.</text>
</comment>
<feature type="domain" description="Fe/B12 periplasmic-binding" evidence="2">
    <location>
        <begin position="1"/>
        <end position="268"/>
    </location>
</feature>
<dbReference type="PANTHER" id="PTHR30535">
    <property type="entry name" value="VITAMIN B12-BINDING PROTEIN"/>
    <property type="match status" value="1"/>
</dbReference>
<dbReference type="EMBL" id="JBHMAR010000046">
    <property type="protein sequence ID" value="MFB9738349.1"/>
    <property type="molecule type" value="Genomic_DNA"/>
</dbReference>
<protein>
    <submittedName>
        <fullName evidence="3">ABC transporter substrate-binding protein</fullName>
    </submittedName>
</protein>
<evidence type="ECO:0000313" key="4">
    <source>
        <dbReference type="Proteomes" id="UP001589703"/>
    </source>
</evidence>
<dbReference type="InterPro" id="IPR050902">
    <property type="entry name" value="ABC_Transporter_SBP"/>
</dbReference>
<evidence type="ECO:0000256" key="1">
    <source>
        <dbReference type="ARBA" id="ARBA00008814"/>
    </source>
</evidence>
<name>A0ABV5VKJ3_9ACTN</name>
<dbReference type="Proteomes" id="UP001589703">
    <property type="component" value="Unassembled WGS sequence"/>
</dbReference>
<comment type="similarity">
    <text evidence="1">Belongs to the bacterial solute-binding protein 8 family.</text>
</comment>
<evidence type="ECO:0000313" key="3">
    <source>
        <dbReference type="EMBL" id="MFB9738349.1"/>
    </source>
</evidence>
<gene>
    <name evidence="3" type="ORF">ACFFRO_25035</name>
</gene>
<dbReference type="PANTHER" id="PTHR30535:SF7">
    <property type="entry name" value="IRON(III) DICITRATE-BINDING PROTEIN"/>
    <property type="match status" value="1"/>
</dbReference>
<accession>A0ABV5VKJ3</accession>
<reference evidence="3 4" key="1">
    <citation type="submission" date="2024-09" db="EMBL/GenBank/DDBJ databases">
        <authorList>
            <person name="Sun Q."/>
            <person name="Mori K."/>
        </authorList>
    </citation>
    <scope>NUCLEOTIDE SEQUENCE [LARGE SCALE GENOMIC DNA]</scope>
    <source>
        <strain evidence="3 4">JCM 10918</strain>
    </source>
</reference>
<dbReference type="Gene3D" id="3.40.50.1980">
    <property type="entry name" value="Nitrogenase molybdenum iron protein domain"/>
    <property type="match status" value="2"/>
</dbReference>
<proteinExistence type="inferred from homology"/>
<keyword evidence="4" id="KW-1185">Reference proteome</keyword>
<dbReference type="Pfam" id="PF01497">
    <property type="entry name" value="Peripla_BP_2"/>
    <property type="match status" value="1"/>
</dbReference>
<organism evidence="3 4">
    <name type="scientific">Streptomyces thermocoprophilus</name>
    <dbReference type="NCBI Taxonomy" id="78356"/>
    <lineage>
        <taxon>Bacteria</taxon>
        <taxon>Bacillati</taxon>
        <taxon>Actinomycetota</taxon>
        <taxon>Actinomycetes</taxon>
        <taxon>Kitasatosporales</taxon>
        <taxon>Streptomycetaceae</taxon>
        <taxon>Streptomyces</taxon>
    </lineage>
</organism>
<dbReference type="InterPro" id="IPR002491">
    <property type="entry name" value="ABC_transptr_periplasmic_BD"/>
</dbReference>
<dbReference type="RefSeq" id="WP_385859878.1">
    <property type="nucleotide sequence ID" value="NZ_JBHMAR010000046.1"/>
</dbReference>
<evidence type="ECO:0000259" key="2">
    <source>
        <dbReference type="PROSITE" id="PS50983"/>
    </source>
</evidence>